<dbReference type="RefSeq" id="XP_067512589.1">
    <property type="nucleotide sequence ID" value="XM_067656488.1"/>
</dbReference>
<name>I1BLW3_RHIO9</name>
<keyword evidence="2" id="KW-1185">Reference proteome</keyword>
<dbReference type="EMBL" id="CH476732">
    <property type="protein sequence ID" value="EIE77193.1"/>
    <property type="molecule type" value="Genomic_DNA"/>
</dbReference>
<dbReference type="Proteomes" id="UP000009138">
    <property type="component" value="Unassembled WGS sequence"/>
</dbReference>
<dbReference type="AlphaFoldDB" id="I1BLW3"/>
<dbReference type="OrthoDB" id="2289379at2759"/>
<evidence type="ECO:0000313" key="1">
    <source>
        <dbReference type="EMBL" id="EIE77193.1"/>
    </source>
</evidence>
<proteinExistence type="predicted"/>
<protein>
    <submittedName>
        <fullName evidence="1">Uncharacterized protein</fullName>
    </submittedName>
</protein>
<accession>I1BLW3</accession>
<dbReference type="GeneID" id="93608869"/>
<reference evidence="1 2" key="1">
    <citation type="journal article" date="2009" name="PLoS Genet.">
        <title>Genomic analysis of the basal lineage fungus Rhizopus oryzae reveals a whole-genome duplication.</title>
        <authorList>
            <person name="Ma L.-J."/>
            <person name="Ibrahim A.S."/>
            <person name="Skory C."/>
            <person name="Grabherr M.G."/>
            <person name="Burger G."/>
            <person name="Butler M."/>
            <person name="Elias M."/>
            <person name="Idnurm A."/>
            <person name="Lang B.F."/>
            <person name="Sone T."/>
            <person name="Abe A."/>
            <person name="Calvo S.E."/>
            <person name="Corrochano L.M."/>
            <person name="Engels R."/>
            <person name="Fu J."/>
            <person name="Hansberg W."/>
            <person name="Kim J.-M."/>
            <person name="Kodira C.D."/>
            <person name="Koehrsen M.J."/>
            <person name="Liu B."/>
            <person name="Miranda-Saavedra D."/>
            <person name="O'Leary S."/>
            <person name="Ortiz-Castellanos L."/>
            <person name="Poulter R."/>
            <person name="Rodriguez-Romero J."/>
            <person name="Ruiz-Herrera J."/>
            <person name="Shen Y.-Q."/>
            <person name="Zeng Q."/>
            <person name="Galagan J."/>
            <person name="Birren B.W."/>
            <person name="Cuomo C.A."/>
            <person name="Wickes B.L."/>
        </authorList>
    </citation>
    <scope>NUCLEOTIDE SEQUENCE [LARGE SCALE GENOMIC DNA]</scope>
    <source>
        <strain evidence="2">RA 99-880 / ATCC MYA-4621 / FGSC 9543 / NRRL 43880</strain>
    </source>
</reference>
<gene>
    <name evidence="1" type="ORF">RO3G_01897</name>
</gene>
<sequence>MFVGDRGYGYGSRVKNHVRLGGPWKPLKHSLYASVCITNEHNTSQTCVFCFQKTDHPQKVFSKKGAIALKTVNGASVCNNNECILSLSDTSHKARDSVSALAIGISGASRLTSGTTLEVFNPSATTTIR</sequence>
<dbReference type="InParanoid" id="I1BLW3"/>
<dbReference type="STRING" id="246409.I1BLW3"/>
<organism evidence="1 2">
    <name type="scientific">Rhizopus delemar (strain RA 99-880 / ATCC MYA-4621 / FGSC 9543 / NRRL 43880)</name>
    <name type="common">Mucormycosis agent</name>
    <name type="synonym">Rhizopus arrhizus var. delemar</name>
    <dbReference type="NCBI Taxonomy" id="246409"/>
    <lineage>
        <taxon>Eukaryota</taxon>
        <taxon>Fungi</taxon>
        <taxon>Fungi incertae sedis</taxon>
        <taxon>Mucoromycota</taxon>
        <taxon>Mucoromycotina</taxon>
        <taxon>Mucoromycetes</taxon>
        <taxon>Mucorales</taxon>
        <taxon>Mucorineae</taxon>
        <taxon>Rhizopodaceae</taxon>
        <taxon>Rhizopus</taxon>
    </lineage>
</organism>
<dbReference type="OMA" id="NEHNANQ"/>
<evidence type="ECO:0000313" key="2">
    <source>
        <dbReference type="Proteomes" id="UP000009138"/>
    </source>
</evidence>
<dbReference type="VEuPathDB" id="FungiDB:RO3G_01897"/>